<dbReference type="AlphaFoldDB" id="A0A1Y1KP80"/>
<dbReference type="CDD" id="cd09274">
    <property type="entry name" value="RNase_HI_RT_Ty3"/>
    <property type="match status" value="1"/>
</dbReference>
<keyword evidence="4" id="KW-0255">Endonuclease</keyword>
<name>A0A1Y1KP80_PHOPY</name>
<keyword evidence="3" id="KW-0540">Nuclease</keyword>
<dbReference type="PANTHER" id="PTHR37984">
    <property type="entry name" value="PROTEIN CBG26694"/>
    <property type="match status" value="1"/>
</dbReference>
<dbReference type="InterPro" id="IPR001584">
    <property type="entry name" value="Integrase_cat-core"/>
</dbReference>
<dbReference type="GO" id="GO:0004519">
    <property type="term" value="F:endonuclease activity"/>
    <property type="evidence" value="ECO:0007669"/>
    <property type="project" value="UniProtKB-KW"/>
</dbReference>
<evidence type="ECO:0000256" key="4">
    <source>
        <dbReference type="ARBA" id="ARBA00022759"/>
    </source>
</evidence>
<dbReference type="FunFam" id="3.30.70.270:FF:000026">
    <property type="entry name" value="Transposon Ty3-G Gag-Pol polyprotein"/>
    <property type="match status" value="1"/>
</dbReference>
<dbReference type="Pfam" id="PF17921">
    <property type="entry name" value="Integrase_H2C2"/>
    <property type="match status" value="1"/>
</dbReference>
<sequence length="927" mass="108063">MNLFLGQIDPNRTAGLIKQNEDLFKGIGEMKQSCEIRLKSEIEPVTEPLRRIPLSLQPKVKLELERMVKNGIIRSVTEPTEWCSSLVTVKKPDGSLRLCLDPQNLNRAVIREIYQIPSFEQLASKMSGAKIFSILDGNKGFYQIKLKEECQLLTTFNAGNFGRYCYQRLPYGLCSSPEIFHRMFQQVFSGLEGVEVYIDDILIYAVDEVEHYNRLKAVLDRARQANVRFNKLKCKFGVSEVKYVGHVFSKEGLKPDYDKVRAIVEMDDPKDKKQLQTVLGMVTYVSKFIPNLTNVTFSMRQLLRNNVEFMWTDKERSDFQKLKRLLTEKPVLKYYDVNKDVILSVDSSSQGLGAVLLQDSLPIAYASKALTDTQKSWAQIEKELLAIVHGCERFHQYVYGRKVLVETDHRPLEYIFKKPLSETPLRLQRLRLRLQKYDLDVRYKSGKELLLADALSRSYLKDDLGMKEIEDEIYVHVSMIVENLSFSNDKIELFRQETKSDADLQTVMTYIQHGWPKYDKIPNQLKFYYSIRDTLFVINDLLFRNETVVVPKSLRSKMLKLIHCSHFGIEKCKLRAKSVLFWPHMFKEIEDVVKNCSSCLKYQRKHGHEKLLLRDIPNRPWEIVGVDLFYFQNKTFVLVIDYYSKYVDFKELRAETTENVIVALKSIFSLFGKPKIIYSDGGPQFFRSFKFKDFIREWGLQHQTSSPYYARSNGMVERYVQTIKNMLKKSVDSGLDPYIALIEYRNTPISSEINKSPSELVFGHKINAFLPTTEDFFLTNEQSIRDKLKHSQEKYKYFHDRKNNVKPLSFEKGEIVHIRDKVHNMTPVKVIGPADRPRSYQVQLPSGNIVDRNRHNMYKASTQFRVDEPVTLMQNSEQVQNPEKTENSNNQESRQELSSLIKPEVSCKTRTGRVVKKPQYLSDYVVE</sequence>
<evidence type="ECO:0000313" key="10">
    <source>
        <dbReference type="EMBL" id="JAV62388.1"/>
    </source>
</evidence>
<keyword evidence="2" id="KW-0808">Transferase</keyword>
<dbReference type="InterPro" id="IPR036397">
    <property type="entry name" value="RNaseH_sf"/>
</dbReference>
<feature type="region of interest" description="Disordered" evidence="7">
    <location>
        <begin position="875"/>
        <end position="903"/>
    </location>
</feature>
<dbReference type="Gene3D" id="3.30.420.10">
    <property type="entry name" value="Ribonuclease H-like superfamily/Ribonuclease H"/>
    <property type="match status" value="1"/>
</dbReference>
<dbReference type="InterPro" id="IPR043502">
    <property type="entry name" value="DNA/RNA_pol_sf"/>
</dbReference>
<feature type="domain" description="Integrase catalytic" evidence="9">
    <location>
        <begin position="616"/>
        <end position="779"/>
    </location>
</feature>
<dbReference type="InterPro" id="IPR043128">
    <property type="entry name" value="Rev_trsase/Diguanyl_cyclase"/>
</dbReference>
<evidence type="ECO:0000256" key="6">
    <source>
        <dbReference type="ARBA" id="ARBA00023268"/>
    </source>
</evidence>
<dbReference type="Pfam" id="PF17919">
    <property type="entry name" value="RT_RNaseH_2"/>
    <property type="match status" value="1"/>
</dbReference>
<evidence type="ECO:0000256" key="1">
    <source>
        <dbReference type="ARBA" id="ARBA00012493"/>
    </source>
</evidence>
<dbReference type="EC" id="2.7.7.49" evidence="1"/>
<keyword evidence="5" id="KW-0695">RNA-directed DNA polymerase</keyword>
<dbReference type="InterPro" id="IPR050951">
    <property type="entry name" value="Retrovirus_Pol_polyprotein"/>
</dbReference>
<organism evidence="10">
    <name type="scientific">Photinus pyralis</name>
    <name type="common">Common eastern firefly</name>
    <name type="synonym">Lampyris pyralis</name>
    <dbReference type="NCBI Taxonomy" id="7054"/>
    <lineage>
        <taxon>Eukaryota</taxon>
        <taxon>Metazoa</taxon>
        <taxon>Ecdysozoa</taxon>
        <taxon>Arthropoda</taxon>
        <taxon>Hexapoda</taxon>
        <taxon>Insecta</taxon>
        <taxon>Pterygota</taxon>
        <taxon>Neoptera</taxon>
        <taxon>Endopterygota</taxon>
        <taxon>Coleoptera</taxon>
        <taxon>Polyphaga</taxon>
        <taxon>Elateriformia</taxon>
        <taxon>Elateroidea</taxon>
        <taxon>Lampyridae</taxon>
        <taxon>Lampyrinae</taxon>
        <taxon>Photinus</taxon>
    </lineage>
</organism>
<evidence type="ECO:0000259" key="8">
    <source>
        <dbReference type="PROSITE" id="PS50878"/>
    </source>
</evidence>
<dbReference type="PANTHER" id="PTHR37984:SF5">
    <property type="entry name" value="PROTEIN NYNRIN-LIKE"/>
    <property type="match status" value="1"/>
</dbReference>
<reference evidence="10" key="1">
    <citation type="journal article" date="2016" name="Sci. Rep.">
        <title>Molecular characterization of firefly nuptial gifts: a multi-omics approach sheds light on postcopulatory sexual selection.</title>
        <authorList>
            <person name="Al-Wathiqui N."/>
            <person name="Fallon T.R."/>
            <person name="South A."/>
            <person name="Weng J.K."/>
            <person name="Lewis S.M."/>
        </authorList>
    </citation>
    <scope>NUCLEOTIDE SEQUENCE</scope>
</reference>
<evidence type="ECO:0000256" key="5">
    <source>
        <dbReference type="ARBA" id="ARBA00022918"/>
    </source>
</evidence>
<dbReference type="PROSITE" id="PS50878">
    <property type="entry name" value="RT_POL"/>
    <property type="match status" value="1"/>
</dbReference>
<dbReference type="InterPro" id="IPR041588">
    <property type="entry name" value="Integrase_H2C2"/>
</dbReference>
<protein>
    <recommendedName>
        <fullName evidence="1">RNA-directed DNA polymerase</fullName>
        <ecNumber evidence="1">2.7.7.49</ecNumber>
    </recommendedName>
</protein>
<evidence type="ECO:0000256" key="2">
    <source>
        <dbReference type="ARBA" id="ARBA00022695"/>
    </source>
</evidence>
<dbReference type="Gene3D" id="3.30.70.270">
    <property type="match status" value="2"/>
</dbReference>
<evidence type="ECO:0000259" key="9">
    <source>
        <dbReference type="PROSITE" id="PS50994"/>
    </source>
</evidence>
<dbReference type="Pfam" id="PF00665">
    <property type="entry name" value="rve"/>
    <property type="match status" value="1"/>
</dbReference>
<feature type="compositionally biased region" description="Polar residues" evidence="7">
    <location>
        <begin position="875"/>
        <end position="898"/>
    </location>
</feature>
<dbReference type="Gene3D" id="3.10.10.10">
    <property type="entry name" value="HIV Type 1 Reverse Transcriptase, subunit A, domain 1"/>
    <property type="match status" value="1"/>
</dbReference>
<evidence type="ECO:0000256" key="3">
    <source>
        <dbReference type="ARBA" id="ARBA00022722"/>
    </source>
</evidence>
<accession>A0A1Y1KP80</accession>
<dbReference type="CDD" id="cd01647">
    <property type="entry name" value="RT_LTR"/>
    <property type="match status" value="1"/>
</dbReference>
<dbReference type="InterPro" id="IPR041577">
    <property type="entry name" value="RT_RNaseH_2"/>
</dbReference>
<dbReference type="SUPFAM" id="SSF53098">
    <property type="entry name" value="Ribonuclease H-like"/>
    <property type="match status" value="1"/>
</dbReference>
<proteinExistence type="predicted"/>
<dbReference type="EMBL" id="GEZM01079633">
    <property type="protein sequence ID" value="JAV62390.1"/>
    <property type="molecule type" value="Transcribed_RNA"/>
</dbReference>
<dbReference type="EMBL" id="GEZM01079636">
    <property type="protein sequence ID" value="JAV62388.1"/>
    <property type="molecule type" value="Transcribed_RNA"/>
</dbReference>
<evidence type="ECO:0000256" key="7">
    <source>
        <dbReference type="SAM" id="MobiDB-lite"/>
    </source>
</evidence>
<dbReference type="Gene3D" id="1.10.340.70">
    <property type="match status" value="1"/>
</dbReference>
<feature type="domain" description="Reverse transcriptase" evidence="8">
    <location>
        <begin position="70"/>
        <end position="248"/>
    </location>
</feature>
<dbReference type="Pfam" id="PF00078">
    <property type="entry name" value="RVT_1"/>
    <property type="match status" value="1"/>
</dbReference>
<keyword evidence="2" id="KW-0548">Nucleotidyltransferase</keyword>
<dbReference type="GO" id="GO:0003676">
    <property type="term" value="F:nucleic acid binding"/>
    <property type="evidence" value="ECO:0007669"/>
    <property type="project" value="InterPro"/>
</dbReference>
<dbReference type="PROSITE" id="PS50994">
    <property type="entry name" value="INTEGRASE"/>
    <property type="match status" value="1"/>
</dbReference>
<dbReference type="Gene3D" id="3.10.20.370">
    <property type="match status" value="1"/>
</dbReference>
<dbReference type="FunFam" id="3.10.20.370:FF:000001">
    <property type="entry name" value="Retrovirus-related Pol polyprotein from transposon 17.6-like protein"/>
    <property type="match status" value="1"/>
</dbReference>
<keyword evidence="6" id="KW-0511">Multifunctional enzyme</keyword>
<dbReference type="GO" id="GO:0015074">
    <property type="term" value="P:DNA integration"/>
    <property type="evidence" value="ECO:0007669"/>
    <property type="project" value="InterPro"/>
</dbReference>
<dbReference type="InterPro" id="IPR000477">
    <property type="entry name" value="RT_dom"/>
</dbReference>
<dbReference type="GO" id="GO:0003964">
    <property type="term" value="F:RNA-directed DNA polymerase activity"/>
    <property type="evidence" value="ECO:0007669"/>
    <property type="project" value="UniProtKB-KW"/>
</dbReference>
<keyword evidence="4" id="KW-0378">Hydrolase</keyword>
<dbReference type="GO" id="GO:0042575">
    <property type="term" value="C:DNA polymerase complex"/>
    <property type="evidence" value="ECO:0007669"/>
    <property type="project" value="UniProtKB-ARBA"/>
</dbReference>
<dbReference type="FunFam" id="3.30.420.10:FF:000063">
    <property type="entry name" value="Retrovirus-related Pol polyprotein from transposon 297-like Protein"/>
    <property type="match status" value="1"/>
</dbReference>
<dbReference type="InterPro" id="IPR012337">
    <property type="entry name" value="RNaseH-like_sf"/>
</dbReference>
<dbReference type="FunFam" id="1.10.340.70:FF:000003">
    <property type="entry name" value="Protein CBG25708"/>
    <property type="match status" value="1"/>
</dbReference>
<dbReference type="SUPFAM" id="SSF56672">
    <property type="entry name" value="DNA/RNA polymerases"/>
    <property type="match status" value="1"/>
</dbReference>